<protein>
    <submittedName>
        <fullName evidence="2">Hemerythrin domain-containing protein</fullName>
    </submittedName>
</protein>
<keyword evidence="3" id="KW-1185">Reference proteome</keyword>
<dbReference type="KEGG" id="hmi:soil367_13315"/>
<dbReference type="AlphaFoldDB" id="A0A4P7XJ93"/>
<dbReference type="OrthoDB" id="9793637at2"/>
<dbReference type="PANTHER" id="PTHR35585">
    <property type="entry name" value="HHE DOMAIN PROTEIN (AFU_ORTHOLOGUE AFUA_4G00730)"/>
    <property type="match status" value="1"/>
</dbReference>
<evidence type="ECO:0000313" key="3">
    <source>
        <dbReference type="Proteomes" id="UP000298049"/>
    </source>
</evidence>
<proteinExistence type="predicted"/>
<dbReference type="PANTHER" id="PTHR35585:SF1">
    <property type="entry name" value="HHE DOMAIN PROTEIN (AFU_ORTHOLOGUE AFUA_4G00730)"/>
    <property type="match status" value="1"/>
</dbReference>
<dbReference type="RefSeq" id="WP_136549539.1">
    <property type="nucleotide sequence ID" value="NZ_CP031093.1"/>
</dbReference>
<evidence type="ECO:0000259" key="1">
    <source>
        <dbReference type="Pfam" id="PF01814"/>
    </source>
</evidence>
<dbReference type="Pfam" id="PF01814">
    <property type="entry name" value="Hemerythrin"/>
    <property type="match status" value="1"/>
</dbReference>
<evidence type="ECO:0000313" key="2">
    <source>
        <dbReference type="EMBL" id="QCF26833.1"/>
    </source>
</evidence>
<sequence length="149" mass="17218">MANAVELLVKDHEKMKTLLGDLLKSDKSASERTELLGKVQKELSVHTQIEEEIFYPAFADEKSPASKKKMYHEAKEEHRAVEKLVIPDLNDTAPSTMEFMGRAKVLKELVEHHMEEEEEEMFKMAEETMTEDQLKELGQKMAARKKELQ</sequence>
<dbReference type="EMBL" id="CP031093">
    <property type="protein sequence ID" value="QCF26833.1"/>
    <property type="molecule type" value="Genomic_DNA"/>
</dbReference>
<dbReference type="Proteomes" id="UP000298049">
    <property type="component" value="Chromosome"/>
</dbReference>
<dbReference type="InterPro" id="IPR012312">
    <property type="entry name" value="Hemerythrin-like"/>
</dbReference>
<organism evidence="2 3">
    <name type="scientific">Hydrocarboniclastica marina</name>
    <dbReference type="NCBI Taxonomy" id="2259620"/>
    <lineage>
        <taxon>Bacteria</taxon>
        <taxon>Pseudomonadati</taxon>
        <taxon>Pseudomonadota</taxon>
        <taxon>Gammaproteobacteria</taxon>
        <taxon>Alteromonadales</taxon>
        <taxon>Alteromonadaceae</taxon>
        <taxon>Hydrocarboniclastica</taxon>
    </lineage>
</organism>
<feature type="domain" description="Hemerythrin-like" evidence="1">
    <location>
        <begin position="4"/>
        <end position="125"/>
    </location>
</feature>
<accession>A0A4P7XJ93</accession>
<name>A0A4P7XJ93_9ALTE</name>
<reference evidence="2 3" key="1">
    <citation type="submission" date="2018-07" db="EMBL/GenBank/DDBJ databases">
        <title>Marsedoiliclastica nanhaica gen. nov. sp. nov., a novel marine hydrocarbonoclastic bacterium isolated from an in-situ enriched hydrocarbon-degrading consortium in deep-sea sediment.</title>
        <authorList>
            <person name="Dong C."/>
            <person name="Ma T."/>
            <person name="Liu R."/>
            <person name="Shao Z."/>
        </authorList>
    </citation>
    <scope>NUCLEOTIDE SEQUENCE [LARGE SCALE GENOMIC DNA]</scope>
    <source>
        <strain evidence="3">soil36-7</strain>
    </source>
</reference>
<dbReference type="Gene3D" id="1.20.120.520">
    <property type="entry name" value="nmb1532 protein domain like"/>
    <property type="match status" value="1"/>
</dbReference>
<gene>
    <name evidence="2" type="ORF">soil367_13315</name>
</gene>